<gene>
    <name evidence="8" type="ORF">BES34_001825</name>
</gene>
<evidence type="ECO:0000256" key="3">
    <source>
        <dbReference type="ARBA" id="ARBA00023237"/>
    </source>
</evidence>
<evidence type="ECO:0000259" key="7">
    <source>
        <dbReference type="PROSITE" id="PS51123"/>
    </source>
</evidence>
<dbReference type="PANTHER" id="PTHR30329:SF21">
    <property type="entry name" value="LIPOPROTEIN YIAD-RELATED"/>
    <property type="match status" value="1"/>
</dbReference>
<feature type="compositionally biased region" description="Basic and acidic residues" evidence="5">
    <location>
        <begin position="183"/>
        <end position="205"/>
    </location>
</feature>
<sequence length="342" mass="37857">MAKKQNYYVTINGKKYDRGLIEIADASVSGKRDGRISVNDAKKLLNAVKDNNTYTDIEKKTIEHIRENYKFTDKADEWFRSEIRKWAAEKPPKIKSAEAEELHVAEEEPSDLSVAPLEEDDSYLGYTNYIPTPSAGKPRTRSGVPILLLSILILTGIGIGVYYAFGPSKEGSKSSASKHSAAKKKEEKSLEKREPKKDSTPDQAEKGVFNLFSGSEVKSAKLEGSDAELAKQIESSSIHFDKNSISVLSSSRKTLDHLSKLLKRKPELKASLIGHSSNEGKEEANLKVSKLRAEMVRDYLTGNGIAGERLFIQAKGASEPIADNSSEAGKEKNRRVEIRIVQ</sequence>
<organism evidence="8 9">
    <name type="scientific">Leptospira inadai serovar Lyme</name>
    <dbReference type="NCBI Taxonomy" id="293084"/>
    <lineage>
        <taxon>Bacteria</taxon>
        <taxon>Pseudomonadati</taxon>
        <taxon>Spirochaetota</taxon>
        <taxon>Spirochaetia</taxon>
        <taxon>Leptospirales</taxon>
        <taxon>Leptospiraceae</taxon>
        <taxon>Leptospira</taxon>
    </lineage>
</organism>
<feature type="transmembrane region" description="Helical" evidence="6">
    <location>
        <begin position="146"/>
        <end position="165"/>
    </location>
</feature>
<keyword evidence="6" id="KW-1133">Transmembrane helix</keyword>
<evidence type="ECO:0000256" key="1">
    <source>
        <dbReference type="ARBA" id="ARBA00004442"/>
    </source>
</evidence>
<accession>A0ABX4YP18</accession>
<dbReference type="InterPro" id="IPR036737">
    <property type="entry name" value="OmpA-like_sf"/>
</dbReference>
<comment type="caution">
    <text evidence="8">The sequence shown here is derived from an EMBL/GenBank/DDBJ whole genome shotgun (WGS) entry which is preliminary data.</text>
</comment>
<feature type="region of interest" description="Disordered" evidence="5">
    <location>
        <begin position="170"/>
        <end position="205"/>
    </location>
</feature>
<dbReference type="InterPro" id="IPR050330">
    <property type="entry name" value="Bact_OuterMem_StrucFunc"/>
</dbReference>
<keyword evidence="9" id="KW-1185">Reference proteome</keyword>
<keyword evidence="3" id="KW-0998">Cell outer membrane</keyword>
<feature type="region of interest" description="Disordered" evidence="5">
    <location>
        <begin position="319"/>
        <end position="342"/>
    </location>
</feature>
<dbReference type="SUPFAM" id="SSF103088">
    <property type="entry name" value="OmpA-like"/>
    <property type="match status" value="1"/>
</dbReference>
<name>A0ABX4YP18_9LEPT</name>
<evidence type="ECO:0000256" key="2">
    <source>
        <dbReference type="ARBA" id="ARBA00023136"/>
    </source>
</evidence>
<dbReference type="Gene3D" id="3.30.1330.60">
    <property type="entry name" value="OmpA-like domain"/>
    <property type="match status" value="1"/>
</dbReference>
<dbReference type="CDD" id="cd07185">
    <property type="entry name" value="OmpA_C-like"/>
    <property type="match status" value="1"/>
</dbReference>
<comment type="subcellular location">
    <subcellularLocation>
        <location evidence="1">Cell outer membrane</location>
    </subcellularLocation>
</comment>
<proteinExistence type="predicted"/>
<dbReference type="RefSeq" id="WP_020988855.1">
    <property type="nucleotide sequence ID" value="NZ_MCRM02000001.1"/>
</dbReference>
<dbReference type="InterPro" id="IPR006664">
    <property type="entry name" value="OMP_bac"/>
</dbReference>
<dbReference type="PANTHER" id="PTHR30329">
    <property type="entry name" value="STATOR ELEMENT OF FLAGELLAR MOTOR COMPLEX"/>
    <property type="match status" value="1"/>
</dbReference>
<dbReference type="PRINTS" id="PR01021">
    <property type="entry name" value="OMPADOMAIN"/>
</dbReference>
<evidence type="ECO:0000256" key="5">
    <source>
        <dbReference type="SAM" id="MobiDB-lite"/>
    </source>
</evidence>
<dbReference type="Pfam" id="PF00691">
    <property type="entry name" value="OmpA"/>
    <property type="match status" value="1"/>
</dbReference>
<evidence type="ECO:0000313" key="9">
    <source>
        <dbReference type="Proteomes" id="UP000094669"/>
    </source>
</evidence>
<evidence type="ECO:0000256" key="6">
    <source>
        <dbReference type="SAM" id="Phobius"/>
    </source>
</evidence>
<keyword evidence="2 4" id="KW-0472">Membrane</keyword>
<keyword evidence="6" id="KW-0812">Transmembrane</keyword>
<dbReference type="Proteomes" id="UP000094669">
    <property type="component" value="Unassembled WGS sequence"/>
</dbReference>
<dbReference type="PROSITE" id="PS51123">
    <property type="entry name" value="OMPA_2"/>
    <property type="match status" value="1"/>
</dbReference>
<protein>
    <submittedName>
        <fullName evidence="8">Cell envelope biogenesis protein OmpA</fullName>
    </submittedName>
</protein>
<evidence type="ECO:0000313" key="8">
    <source>
        <dbReference type="EMBL" id="PNV77033.1"/>
    </source>
</evidence>
<dbReference type="EMBL" id="MCRM02000001">
    <property type="protein sequence ID" value="PNV77033.1"/>
    <property type="molecule type" value="Genomic_DNA"/>
</dbReference>
<reference evidence="8" key="1">
    <citation type="submission" date="2018-01" db="EMBL/GenBank/DDBJ databases">
        <title>Genomic characterization of Leptospira inadai serogroup Lyme isolated from captured rat in Brazil and comparative analysis with human reference strain.</title>
        <authorList>
            <person name="Moreno L.Z."/>
            <person name="Loureiro A.P."/>
            <person name="Miraglia F."/>
            <person name="Kremer F.S."/>
            <person name="Eslabao M.R."/>
            <person name="Dellagostin O.A."/>
            <person name="Lilenbaum W."/>
            <person name="Moreno A.M."/>
        </authorList>
    </citation>
    <scope>NUCLEOTIDE SEQUENCE [LARGE SCALE GENOMIC DNA]</scope>
    <source>
        <strain evidence="8">M34/99</strain>
    </source>
</reference>
<feature type="compositionally biased region" description="Basic and acidic residues" evidence="5">
    <location>
        <begin position="328"/>
        <end position="342"/>
    </location>
</feature>
<dbReference type="PRINTS" id="PR01023">
    <property type="entry name" value="NAFLGMOTY"/>
</dbReference>
<feature type="domain" description="OmpA-like" evidence="7">
    <location>
        <begin position="227"/>
        <end position="342"/>
    </location>
</feature>
<evidence type="ECO:0000256" key="4">
    <source>
        <dbReference type="PROSITE-ProRule" id="PRU00473"/>
    </source>
</evidence>
<dbReference type="InterPro" id="IPR006665">
    <property type="entry name" value="OmpA-like"/>
</dbReference>